<gene>
    <name evidence="2" type="ORF">PoB_004233100</name>
</gene>
<evidence type="ECO:0000256" key="1">
    <source>
        <dbReference type="SAM" id="MobiDB-lite"/>
    </source>
</evidence>
<comment type="caution">
    <text evidence="2">The sequence shown here is derived from an EMBL/GenBank/DDBJ whole genome shotgun (WGS) entry which is preliminary data.</text>
</comment>
<proteinExistence type="predicted"/>
<dbReference type="EMBL" id="BLXT01004630">
    <property type="protein sequence ID" value="GFO15826.1"/>
    <property type="molecule type" value="Genomic_DNA"/>
</dbReference>
<accession>A0AAV4BAI5</accession>
<feature type="compositionally biased region" description="Acidic residues" evidence="1">
    <location>
        <begin position="93"/>
        <end position="113"/>
    </location>
</feature>
<dbReference type="AlphaFoldDB" id="A0AAV4BAI5"/>
<feature type="region of interest" description="Disordered" evidence="1">
    <location>
        <begin position="76"/>
        <end position="157"/>
    </location>
</feature>
<reference evidence="2 3" key="1">
    <citation type="journal article" date="2021" name="Elife">
        <title>Chloroplast acquisition without the gene transfer in kleptoplastic sea slugs, Plakobranchus ocellatus.</title>
        <authorList>
            <person name="Maeda T."/>
            <person name="Takahashi S."/>
            <person name="Yoshida T."/>
            <person name="Shimamura S."/>
            <person name="Takaki Y."/>
            <person name="Nagai Y."/>
            <person name="Toyoda A."/>
            <person name="Suzuki Y."/>
            <person name="Arimoto A."/>
            <person name="Ishii H."/>
            <person name="Satoh N."/>
            <person name="Nishiyama T."/>
            <person name="Hasebe M."/>
            <person name="Maruyama T."/>
            <person name="Minagawa J."/>
            <person name="Obokata J."/>
            <person name="Shigenobu S."/>
        </authorList>
    </citation>
    <scope>NUCLEOTIDE SEQUENCE [LARGE SCALE GENOMIC DNA]</scope>
</reference>
<name>A0AAV4BAI5_9GAST</name>
<sequence length="157" mass="17840">MSLSRSSRARNNLMGAIAFKNPNFISRKGDNNQLVSHISFGNSFYKEEEVDEEAGWPGEQDWWRTLLTRSRMSVDPAAFTSAQGSHRRITRVDEEDEEEKDEDEDEEEQETETETTRVVVEIIRKGDNNAVGRMDTMSAVGKDPQLGKTSDRAKLLV</sequence>
<evidence type="ECO:0000313" key="3">
    <source>
        <dbReference type="Proteomes" id="UP000735302"/>
    </source>
</evidence>
<keyword evidence="3" id="KW-1185">Reference proteome</keyword>
<dbReference type="Proteomes" id="UP000735302">
    <property type="component" value="Unassembled WGS sequence"/>
</dbReference>
<evidence type="ECO:0000313" key="2">
    <source>
        <dbReference type="EMBL" id="GFO15826.1"/>
    </source>
</evidence>
<organism evidence="2 3">
    <name type="scientific">Plakobranchus ocellatus</name>
    <dbReference type="NCBI Taxonomy" id="259542"/>
    <lineage>
        <taxon>Eukaryota</taxon>
        <taxon>Metazoa</taxon>
        <taxon>Spiralia</taxon>
        <taxon>Lophotrochozoa</taxon>
        <taxon>Mollusca</taxon>
        <taxon>Gastropoda</taxon>
        <taxon>Heterobranchia</taxon>
        <taxon>Euthyneura</taxon>
        <taxon>Panpulmonata</taxon>
        <taxon>Sacoglossa</taxon>
        <taxon>Placobranchoidea</taxon>
        <taxon>Plakobranchidae</taxon>
        <taxon>Plakobranchus</taxon>
    </lineage>
</organism>
<protein>
    <submittedName>
        <fullName evidence="2">Uncharacterized protein</fullName>
    </submittedName>
</protein>